<evidence type="ECO:0000256" key="1">
    <source>
        <dbReference type="ARBA" id="ARBA00022630"/>
    </source>
</evidence>
<keyword evidence="6" id="KW-1185">Reference proteome</keyword>
<organism evidence="5 6">
    <name type="scientific">Rhizobium viscosum</name>
    <name type="common">Arthrobacter viscosus</name>
    <dbReference type="NCBI Taxonomy" id="1673"/>
    <lineage>
        <taxon>Bacteria</taxon>
        <taxon>Pseudomonadati</taxon>
        <taxon>Pseudomonadota</taxon>
        <taxon>Alphaproteobacteria</taxon>
        <taxon>Hyphomicrobiales</taxon>
        <taxon>Rhizobiaceae</taxon>
        <taxon>Rhizobium/Agrobacterium group</taxon>
        <taxon>Rhizobium</taxon>
    </lineage>
</organism>
<keyword evidence="3 5" id="KW-0560">Oxidoreductase</keyword>
<evidence type="ECO:0000313" key="5">
    <source>
        <dbReference type="EMBL" id="MBE1509487.1"/>
    </source>
</evidence>
<dbReference type="EMBL" id="JADBEC010000003">
    <property type="protein sequence ID" value="MBE1509487.1"/>
    <property type="molecule type" value="Genomic_DNA"/>
</dbReference>
<dbReference type="RefSeq" id="WP_192733068.1">
    <property type="nucleotide sequence ID" value="NZ_BAAAVL010000008.1"/>
</dbReference>
<dbReference type="PANTHER" id="PTHR23026:SF90">
    <property type="entry name" value="IODOTYROSINE DEIODINASE 1"/>
    <property type="match status" value="1"/>
</dbReference>
<dbReference type="CDD" id="cd02145">
    <property type="entry name" value="BluB"/>
    <property type="match status" value="1"/>
</dbReference>
<gene>
    <name evidence="5" type="ORF">H4W29_006734</name>
</gene>
<keyword evidence="1" id="KW-0285">Flavoprotein</keyword>
<dbReference type="Proteomes" id="UP000620262">
    <property type="component" value="Unassembled WGS sequence"/>
</dbReference>
<evidence type="ECO:0000259" key="4">
    <source>
        <dbReference type="Pfam" id="PF00881"/>
    </source>
</evidence>
<dbReference type="Gene3D" id="3.40.109.10">
    <property type="entry name" value="NADH Oxidase"/>
    <property type="match status" value="1"/>
</dbReference>
<name>A0ABR9J1Y0_RHIVS</name>
<protein>
    <submittedName>
        <fullName evidence="5">5,6-dimethylbenzimidazole synthase</fullName>
        <ecNumber evidence="5">1.13.11.79</ecNumber>
    </submittedName>
</protein>
<dbReference type="GO" id="GO:0102919">
    <property type="term" value="F:5,6-dimethylbenzimidazole synthase activity"/>
    <property type="evidence" value="ECO:0007669"/>
    <property type="project" value="UniProtKB-EC"/>
</dbReference>
<accession>A0ABR9J1Y0</accession>
<evidence type="ECO:0000313" key="6">
    <source>
        <dbReference type="Proteomes" id="UP000620262"/>
    </source>
</evidence>
<dbReference type="Pfam" id="PF00881">
    <property type="entry name" value="Nitroreductase"/>
    <property type="match status" value="1"/>
</dbReference>
<dbReference type="NCBIfam" id="TIGR02476">
    <property type="entry name" value="BluB"/>
    <property type="match status" value="1"/>
</dbReference>
<dbReference type="InterPro" id="IPR012825">
    <property type="entry name" value="BluB"/>
</dbReference>
<proteinExistence type="predicted"/>
<dbReference type="SUPFAM" id="SSF55469">
    <property type="entry name" value="FMN-dependent nitroreductase-like"/>
    <property type="match status" value="1"/>
</dbReference>
<dbReference type="InterPro" id="IPR029479">
    <property type="entry name" value="Nitroreductase"/>
</dbReference>
<dbReference type="PANTHER" id="PTHR23026">
    <property type="entry name" value="NADPH NITROREDUCTASE"/>
    <property type="match status" value="1"/>
</dbReference>
<keyword evidence="2" id="KW-0288">FMN</keyword>
<dbReference type="InterPro" id="IPR000415">
    <property type="entry name" value="Nitroreductase-like"/>
</dbReference>
<dbReference type="InterPro" id="IPR050627">
    <property type="entry name" value="Nitroreductase/BluB"/>
</dbReference>
<dbReference type="EC" id="1.13.11.79" evidence="5"/>
<evidence type="ECO:0000256" key="3">
    <source>
        <dbReference type="ARBA" id="ARBA00023002"/>
    </source>
</evidence>
<reference evidence="5 6" key="1">
    <citation type="submission" date="2020-10" db="EMBL/GenBank/DDBJ databases">
        <title>Sequencing the genomes of 1000 actinobacteria strains.</title>
        <authorList>
            <person name="Klenk H.-P."/>
        </authorList>
    </citation>
    <scope>NUCLEOTIDE SEQUENCE [LARGE SCALE GENOMIC DNA]</scope>
    <source>
        <strain evidence="5 6">DSM 7307</strain>
    </source>
</reference>
<comment type="caution">
    <text evidence="5">The sequence shown here is derived from an EMBL/GenBank/DDBJ whole genome shotgun (WGS) entry which is preliminary data.</text>
</comment>
<sequence length="233" mass="26026">MRPIDDAVCPASSFSAAEREAVYHAIMTRRDVRSQFLPDPLPDDLVTRLLTAAHHAPSVGFMQPWNFILVKSAEVRARVRDAFLRANEEAARMFDGERQEKYRSLKLEGIVQAPLGICVTCDPTRSGSVVLGRTHNPRMDSYSTVCAIQNLWLAARAEGVGIGWVSIFREGDLKEILGIPDHIEVVAWLCAGFVDRLYEEPELAVKGWRQRVALEELVYHDGWGQVEGEAAPV</sequence>
<feature type="domain" description="Nitroreductase" evidence="4">
    <location>
        <begin position="26"/>
        <end position="192"/>
    </location>
</feature>
<evidence type="ECO:0000256" key="2">
    <source>
        <dbReference type="ARBA" id="ARBA00022643"/>
    </source>
</evidence>